<dbReference type="SUPFAM" id="SSF81383">
    <property type="entry name" value="F-box domain"/>
    <property type="match status" value="1"/>
</dbReference>
<protein>
    <recommendedName>
        <fullName evidence="2">F-box/LRR-repeat protein 15-like leucin rich repeat domain-containing protein</fullName>
    </recommendedName>
</protein>
<evidence type="ECO:0000313" key="4">
    <source>
        <dbReference type="Proteomes" id="UP000663760"/>
    </source>
</evidence>
<dbReference type="AlphaFoldDB" id="A0A7I8LIL3"/>
<evidence type="ECO:0000259" key="2">
    <source>
        <dbReference type="Pfam" id="PF25372"/>
    </source>
</evidence>
<dbReference type="InterPro" id="IPR057207">
    <property type="entry name" value="FBXL15_LRR"/>
</dbReference>
<proteinExistence type="predicted"/>
<dbReference type="OrthoDB" id="550575at2759"/>
<dbReference type="FunFam" id="3.80.10.10:FF:000451">
    <property type="entry name" value="EIN3-binding F-box protein 1"/>
    <property type="match status" value="1"/>
</dbReference>
<dbReference type="FunFam" id="3.80.10.10:FF:000473">
    <property type="entry name" value="EIN3-binding F-box protein 1"/>
    <property type="match status" value="1"/>
</dbReference>
<evidence type="ECO:0000256" key="1">
    <source>
        <dbReference type="SAM" id="MobiDB-lite"/>
    </source>
</evidence>
<dbReference type="PANTHER" id="PTHR13318">
    <property type="entry name" value="PARTNER OF PAIRED, ISOFORM B-RELATED"/>
    <property type="match status" value="1"/>
</dbReference>
<dbReference type="GO" id="GO:0031146">
    <property type="term" value="P:SCF-dependent proteasomal ubiquitin-dependent protein catabolic process"/>
    <property type="evidence" value="ECO:0007669"/>
    <property type="project" value="TreeGrafter"/>
</dbReference>
<name>A0A7I8LIL3_SPIIN</name>
<feature type="compositionally biased region" description="Basic and acidic residues" evidence="1">
    <location>
        <begin position="137"/>
        <end position="147"/>
    </location>
</feature>
<sequence>MQALVSCRGDDDIRPRGGRKLSDLGDAGIFLSLAPRVDVFFPPLKRTRVSAPFIPQDWEMLGSRCKQMCSLNALSDECLLEILKRVDGDRERSVAACVSKRWLTLLGTTNISMVPLTAPPSSKSGALCGEQQQPKKRLPDLNETAKDEIDEDEEEEPIPLENCDKRPSRCLEGKAATDVRLLALAIGTGGQGGVGELSIRADGSSRRVTDVGLGAVARSSPSLRVLSLWNTPYITDKGLSQIANRCPLLEKLDLSRCPQITDKGISAIAMNCARLSSLTIESCPMVGNDCLWAVGHFCPKLRSVSLTDLALVGDKGVGSLLSSSSSSLRKISLRRLSITDLSLAVVGHYGKATVKLIFADLPNVTERGLWVMGCARGLQQLKSLTIISSGATDLGLEAVAKGCPLLKQLSLQRCTHLSDSGLRKLSAAAASLEILQLEECNLITLPGVAGALLTFSARFRSLSLVRCLGFRDVESYPESLPLHSSLKSLSIRQCPGFGNSGLAFVGKLCRQLRRISLSVLPGVSDAGLLSLSKGCKLGLVKVNLGGCVNVTDAAVAALAKRHGGTLQALDLGGCTMVTDESLLAISDSCFLLQDVDVSKSAITDAGVAALASGVGLNLRILSVSGCPDISARSLVHLSNLCPSLVGLNLQLCDLLTGHDIASFQSKMGQCDVLS</sequence>
<dbReference type="InterPro" id="IPR006553">
    <property type="entry name" value="Leu-rich_rpt_Cys-con_subtyp"/>
</dbReference>
<keyword evidence="4" id="KW-1185">Reference proteome</keyword>
<reference evidence="3" key="1">
    <citation type="submission" date="2020-02" db="EMBL/GenBank/DDBJ databases">
        <authorList>
            <person name="Scholz U."/>
            <person name="Mascher M."/>
            <person name="Fiebig A."/>
        </authorList>
    </citation>
    <scope>NUCLEOTIDE SEQUENCE</scope>
</reference>
<feature type="compositionally biased region" description="Acidic residues" evidence="1">
    <location>
        <begin position="148"/>
        <end position="158"/>
    </location>
</feature>
<dbReference type="Pfam" id="PF25372">
    <property type="entry name" value="DUF7885"/>
    <property type="match status" value="2"/>
</dbReference>
<dbReference type="EMBL" id="LR746280">
    <property type="protein sequence ID" value="CAA7409883.1"/>
    <property type="molecule type" value="Genomic_DNA"/>
</dbReference>
<dbReference type="Gene3D" id="3.80.10.10">
    <property type="entry name" value="Ribonuclease Inhibitor"/>
    <property type="match status" value="4"/>
</dbReference>
<evidence type="ECO:0000313" key="3">
    <source>
        <dbReference type="EMBL" id="CAA7409883.1"/>
    </source>
</evidence>
<gene>
    <name evidence="3" type="ORF">SI8410_17020561</name>
</gene>
<dbReference type="SUPFAM" id="SSF52047">
    <property type="entry name" value="RNI-like"/>
    <property type="match status" value="2"/>
</dbReference>
<feature type="domain" description="F-box/LRR-repeat protein 15-like leucin rich repeat" evidence="2">
    <location>
        <begin position="503"/>
        <end position="638"/>
    </location>
</feature>
<dbReference type="GO" id="GO:0019005">
    <property type="term" value="C:SCF ubiquitin ligase complex"/>
    <property type="evidence" value="ECO:0007669"/>
    <property type="project" value="TreeGrafter"/>
</dbReference>
<dbReference type="PANTHER" id="PTHR13318:SF173">
    <property type="entry name" value="OS06G0605900 PROTEIN"/>
    <property type="match status" value="1"/>
</dbReference>
<dbReference type="Proteomes" id="UP000663760">
    <property type="component" value="Chromosome 17"/>
</dbReference>
<feature type="domain" description="F-box/LRR-repeat protein 15-like leucin rich repeat" evidence="2">
    <location>
        <begin position="206"/>
        <end position="295"/>
    </location>
</feature>
<dbReference type="SMART" id="SM00367">
    <property type="entry name" value="LRR_CC"/>
    <property type="match status" value="14"/>
</dbReference>
<dbReference type="InterPro" id="IPR032675">
    <property type="entry name" value="LRR_dom_sf"/>
</dbReference>
<feature type="region of interest" description="Disordered" evidence="1">
    <location>
        <begin position="122"/>
        <end position="163"/>
    </location>
</feature>
<dbReference type="InterPro" id="IPR036047">
    <property type="entry name" value="F-box-like_dom_sf"/>
</dbReference>
<organism evidence="3 4">
    <name type="scientific">Spirodela intermedia</name>
    <name type="common">Intermediate duckweed</name>
    <dbReference type="NCBI Taxonomy" id="51605"/>
    <lineage>
        <taxon>Eukaryota</taxon>
        <taxon>Viridiplantae</taxon>
        <taxon>Streptophyta</taxon>
        <taxon>Embryophyta</taxon>
        <taxon>Tracheophyta</taxon>
        <taxon>Spermatophyta</taxon>
        <taxon>Magnoliopsida</taxon>
        <taxon>Liliopsida</taxon>
        <taxon>Araceae</taxon>
        <taxon>Lemnoideae</taxon>
        <taxon>Spirodela</taxon>
    </lineage>
</organism>
<accession>A0A7I8LIL3</accession>